<evidence type="ECO:0000313" key="3">
    <source>
        <dbReference type="EMBL" id="KAF0974349.1"/>
    </source>
</evidence>
<accession>A0A6A5BN64</accession>
<dbReference type="VEuPathDB" id="AmoebaDB:NF0089570"/>
<feature type="transmembrane region" description="Helical" evidence="1">
    <location>
        <begin position="188"/>
        <end position="208"/>
    </location>
</feature>
<dbReference type="RefSeq" id="XP_044559062.1">
    <property type="nucleotide sequence ID" value="XM_044710010.1"/>
</dbReference>
<keyword evidence="1" id="KW-0472">Membrane</keyword>
<dbReference type="GeneID" id="68113599"/>
<organism evidence="3 4">
    <name type="scientific">Naegleria fowleri</name>
    <name type="common">Brain eating amoeba</name>
    <dbReference type="NCBI Taxonomy" id="5763"/>
    <lineage>
        <taxon>Eukaryota</taxon>
        <taxon>Discoba</taxon>
        <taxon>Heterolobosea</taxon>
        <taxon>Tetramitia</taxon>
        <taxon>Eutetramitia</taxon>
        <taxon>Vahlkampfiidae</taxon>
        <taxon>Naegleria</taxon>
    </lineage>
</organism>
<feature type="transmembrane region" description="Helical" evidence="1">
    <location>
        <begin position="215"/>
        <end position="233"/>
    </location>
</feature>
<dbReference type="OrthoDB" id="2147008at2759"/>
<keyword evidence="1" id="KW-1133">Transmembrane helix</keyword>
<protein>
    <recommendedName>
        <fullName evidence="2">F-box domain-containing protein</fullName>
    </recommendedName>
</protein>
<keyword evidence="1" id="KW-0812">Transmembrane</keyword>
<dbReference type="Pfam" id="PF06993">
    <property type="entry name" value="DUF1304"/>
    <property type="match status" value="1"/>
</dbReference>
<reference evidence="3 4" key="1">
    <citation type="journal article" date="2019" name="Sci. Rep.">
        <title>Nanopore sequencing improves the draft genome of the human pathogenic amoeba Naegleria fowleri.</title>
        <authorList>
            <person name="Liechti N."/>
            <person name="Schurch N."/>
            <person name="Bruggmann R."/>
            <person name="Wittwer M."/>
        </authorList>
    </citation>
    <scope>NUCLEOTIDE SEQUENCE [LARGE SCALE GENOMIC DNA]</scope>
    <source>
        <strain evidence="3 4">ATCC 30894</strain>
    </source>
</reference>
<dbReference type="InterPro" id="IPR001810">
    <property type="entry name" value="F-box_dom"/>
</dbReference>
<dbReference type="Proteomes" id="UP000444721">
    <property type="component" value="Unassembled WGS sequence"/>
</dbReference>
<dbReference type="PANTHER" id="PTHR38446:SF1">
    <property type="entry name" value="BLL0914 PROTEIN"/>
    <property type="match status" value="1"/>
</dbReference>
<dbReference type="VEuPathDB" id="AmoebaDB:FDP41_006381"/>
<dbReference type="AlphaFoldDB" id="A0A6A5BN64"/>
<feature type="domain" description="F-box" evidence="2">
    <location>
        <begin position="1"/>
        <end position="44"/>
    </location>
</feature>
<dbReference type="EMBL" id="VFQX01000052">
    <property type="protein sequence ID" value="KAF0974349.1"/>
    <property type="molecule type" value="Genomic_DNA"/>
</dbReference>
<feature type="transmembrane region" description="Helical" evidence="1">
    <location>
        <begin position="162"/>
        <end position="182"/>
    </location>
</feature>
<gene>
    <name evidence="3" type="ORF">FDP41_006381</name>
</gene>
<dbReference type="VEuPathDB" id="AmoebaDB:NfTy_090350"/>
<evidence type="ECO:0000259" key="2">
    <source>
        <dbReference type="PROSITE" id="PS50181"/>
    </source>
</evidence>
<sequence>MTVPKEILIETLTFLPLSDMGKILTISKTLYQQILETPRYFKSLLISYSKSVQVEPLNSVREENKRTELLGHRKDLFLRSFRCSSDPIGSGQLVLLIWFTHFQKKERMSTLSLNIIPKLLVGGVSALHVYILVLEMFLWNTPRGRKVFRLSDEEFARKTQTLAANQGLYNGFLAAGLAWSLMHPDTTFGKQLAFFFLSCVGVAGVFGAATASKRILYVQTVPAVLAFICTYWLW</sequence>
<dbReference type="InterPro" id="IPR009732">
    <property type="entry name" value="DUF1304"/>
</dbReference>
<evidence type="ECO:0000313" key="4">
    <source>
        <dbReference type="Proteomes" id="UP000444721"/>
    </source>
</evidence>
<comment type="caution">
    <text evidence="3">The sequence shown here is derived from an EMBL/GenBank/DDBJ whole genome shotgun (WGS) entry which is preliminary data.</text>
</comment>
<name>A0A6A5BN64_NAEFO</name>
<proteinExistence type="predicted"/>
<dbReference type="PANTHER" id="PTHR38446">
    <property type="entry name" value="BLL0914 PROTEIN"/>
    <property type="match status" value="1"/>
</dbReference>
<dbReference type="PROSITE" id="PS50181">
    <property type="entry name" value="FBOX"/>
    <property type="match status" value="1"/>
</dbReference>
<keyword evidence="4" id="KW-1185">Reference proteome</keyword>
<feature type="transmembrane region" description="Helical" evidence="1">
    <location>
        <begin position="119"/>
        <end position="141"/>
    </location>
</feature>
<evidence type="ECO:0000256" key="1">
    <source>
        <dbReference type="SAM" id="Phobius"/>
    </source>
</evidence>